<dbReference type="PROSITE" id="PS50943">
    <property type="entry name" value="HTH_CROC1"/>
    <property type="match status" value="1"/>
</dbReference>
<dbReference type="SMART" id="SM00530">
    <property type="entry name" value="HTH_XRE"/>
    <property type="match status" value="1"/>
</dbReference>
<dbReference type="EMBL" id="BAAAWD010000006">
    <property type="protein sequence ID" value="GAA2991459.1"/>
    <property type="molecule type" value="Genomic_DNA"/>
</dbReference>
<proteinExistence type="predicted"/>
<sequence>MAENNPTLRRRRLGGRLRELRKQAGLTVEQAAEVLLCTPSKISRMENAQRGASQRDVRDLCAAYGISDEDLIDQLMTLAREIRKPGLKHEHGDLGNDALYTYMELEAGASSITEFQTACFPGLLQTEDYARALIRGLLPRMADDVLERRVAARMARQPAVLERPKPPRYWAFIDEAVLHRRVGGTEIMRAQLEHALVIAEKRHVTLQVVPFDKGAYMGAGSPFVYLEMEEGVGSHVVYIEILVRNEYLERSDDLDVHREAIDQIRATALDPRASLECIAQMMRTYMN</sequence>
<dbReference type="InterPro" id="IPR010982">
    <property type="entry name" value="Lambda_DNA-bd_dom_sf"/>
</dbReference>
<gene>
    <name evidence="2" type="ORF">GCM10017559_09280</name>
</gene>
<evidence type="ECO:0000313" key="3">
    <source>
        <dbReference type="Proteomes" id="UP001499930"/>
    </source>
</evidence>
<comment type="caution">
    <text evidence="2">The sequence shown here is derived from an EMBL/GenBank/DDBJ whole genome shotgun (WGS) entry which is preliminary data.</text>
</comment>
<dbReference type="Gene3D" id="1.10.260.40">
    <property type="entry name" value="lambda repressor-like DNA-binding domains"/>
    <property type="match status" value="1"/>
</dbReference>
<evidence type="ECO:0000313" key="2">
    <source>
        <dbReference type="EMBL" id="GAA2991459.1"/>
    </source>
</evidence>
<accession>A0ABN3XS98</accession>
<reference evidence="2 3" key="1">
    <citation type="journal article" date="2019" name="Int. J. Syst. Evol. Microbiol.">
        <title>The Global Catalogue of Microorganisms (GCM) 10K type strain sequencing project: providing services to taxonomists for standard genome sequencing and annotation.</title>
        <authorList>
            <consortium name="The Broad Institute Genomics Platform"/>
            <consortium name="The Broad Institute Genome Sequencing Center for Infectious Disease"/>
            <person name="Wu L."/>
            <person name="Ma J."/>
        </authorList>
    </citation>
    <scope>NUCLEOTIDE SEQUENCE [LARGE SCALE GENOMIC DNA]</scope>
    <source>
        <strain evidence="2 3">JCM 3106</strain>
    </source>
</reference>
<dbReference type="SUPFAM" id="SSF47413">
    <property type="entry name" value="lambda repressor-like DNA-binding domains"/>
    <property type="match status" value="1"/>
</dbReference>
<dbReference type="Pfam" id="PF13560">
    <property type="entry name" value="HTH_31"/>
    <property type="match status" value="1"/>
</dbReference>
<dbReference type="InterPro" id="IPR001387">
    <property type="entry name" value="Cro/C1-type_HTH"/>
</dbReference>
<dbReference type="Pfam" id="PF19054">
    <property type="entry name" value="DUF5753"/>
    <property type="match status" value="1"/>
</dbReference>
<dbReference type="Proteomes" id="UP001499930">
    <property type="component" value="Unassembled WGS sequence"/>
</dbReference>
<dbReference type="InterPro" id="IPR043917">
    <property type="entry name" value="DUF5753"/>
</dbReference>
<protein>
    <submittedName>
        <fullName evidence="2">Helix-turn-helix transcriptional regulator</fullName>
    </submittedName>
</protein>
<keyword evidence="3" id="KW-1185">Reference proteome</keyword>
<evidence type="ECO:0000259" key="1">
    <source>
        <dbReference type="PROSITE" id="PS50943"/>
    </source>
</evidence>
<dbReference type="CDD" id="cd00093">
    <property type="entry name" value="HTH_XRE"/>
    <property type="match status" value="1"/>
</dbReference>
<dbReference type="RefSeq" id="WP_344888778.1">
    <property type="nucleotide sequence ID" value="NZ_BAAAWD010000006.1"/>
</dbReference>
<name>A0ABN3XS98_9ACTN</name>
<organism evidence="2 3">
    <name type="scientific">Streptosporangium longisporum</name>
    <dbReference type="NCBI Taxonomy" id="46187"/>
    <lineage>
        <taxon>Bacteria</taxon>
        <taxon>Bacillati</taxon>
        <taxon>Actinomycetota</taxon>
        <taxon>Actinomycetes</taxon>
        <taxon>Streptosporangiales</taxon>
        <taxon>Streptosporangiaceae</taxon>
        <taxon>Streptosporangium</taxon>
    </lineage>
</organism>
<feature type="domain" description="HTH cro/C1-type" evidence="1">
    <location>
        <begin position="17"/>
        <end position="71"/>
    </location>
</feature>